<comment type="subcellular location">
    <subcellularLocation>
        <location evidence="1">Membrane</location>
        <topology evidence="1">Multi-pass membrane protein</topology>
    </subcellularLocation>
</comment>
<dbReference type="GO" id="GO:0016746">
    <property type="term" value="F:acyltransferase activity"/>
    <property type="evidence" value="ECO:0007669"/>
    <property type="project" value="UniProtKB-KW"/>
</dbReference>
<organism evidence="14 15">
    <name type="scientific">Tribonema minus</name>
    <dbReference type="NCBI Taxonomy" id="303371"/>
    <lineage>
        <taxon>Eukaryota</taxon>
        <taxon>Sar</taxon>
        <taxon>Stramenopiles</taxon>
        <taxon>Ochrophyta</taxon>
        <taxon>PX clade</taxon>
        <taxon>Xanthophyceae</taxon>
        <taxon>Tribonematales</taxon>
        <taxon>Tribonemataceae</taxon>
        <taxon>Tribonema</taxon>
    </lineage>
</organism>
<evidence type="ECO:0000256" key="3">
    <source>
        <dbReference type="ARBA" id="ARBA00019082"/>
    </source>
</evidence>
<evidence type="ECO:0000256" key="6">
    <source>
        <dbReference type="ARBA" id="ARBA00022692"/>
    </source>
</evidence>
<gene>
    <name evidence="14" type="ORF">JKP88DRAFT_293588</name>
</gene>
<evidence type="ECO:0000313" key="14">
    <source>
        <dbReference type="EMBL" id="KAG5192355.1"/>
    </source>
</evidence>
<dbReference type="AlphaFoldDB" id="A0A836CMU1"/>
<evidence type="ECO:0000313" key="15">
    <source>
        <dbReference type="Proteomes" id="UP000664859"/>
    </source>
</evidence>
<accession>A0A836CMU1</accession>
<feature type="transmembrane region" description="Helical" evidence="13">
    <location>
        <begin position="144"/>
        <end position="163"/>
    </location>
</feature>
<evidence type="ECO:0000256" key="5">
    <source>
        <dbReference type="ARBA" id="ARBA00022679"/>
    </source>
</evidence>
<dbReference type="EMBL" id="JAFCMP010000007">
    <property type="protein sequence ID" value="KAG5192355.1"/>
    <property type="molecule type" value="Genomic_DNA"/>
</dbReference>
<feature type="transmembrane region" description="Helical" evidence="13">
    <location>
        <begin position="118"/>
        <end position="137"/>
    </location>
</feature>
<dbReference type="Pfam" id="PF10998">
    <property type="entry name" value="DUF2838"/>
    <property type="match status" value="1"/>
</dbReference>
<feature type="transmembrane region" description="Helical" evidence="13">
    <location>
        <begin position="349"/>
        <end position="372"/>
    </location>
</feature>
<feature type="transmembrane region" description="Helical" evidence="13">
    <location>
        <begin position="169"/>
        <end position="186"/>
    </location>
</feature>
<evidence type="ECO:0000256" key="7">
    <source>
        <dbReference type="ARBA" id="ARBA00022989"/>
    </source>
</evidence>
<dbReference type="GO" id="GO:0016020">
    <property type="term" value="C:membrane"/>
    <property type="evidence" value="ECO:0007669"/>
    <property type="project" value="UniProtKB-SubCell"/>
</dbReference>
<keyword evidence="12" id="KW-0012">Acyltransferase</keyword>
<keyword evidence="6 13" id="KW-0812">Transmembrane</keyword>
<evidence type="ECO:0000256" key="9">
    <source>
        <dbReference type="ARBA" id="ARBA00023136"/>
    </source>
</evidence>
<evidence type="ECO:0000256" key="4">
    <source>
        <dbReference type="ARBA" id="ARBA00022516"/>
    </source>
</evidence>
<name>A0A836CMU1_9STRA</name>
<dbReference type="Proteomes" id="UP000664859">
    <property type="component" value="Unassembled WGS sequence"/>
</dbReference>
<comment type="similarity">
    <text evidence="2">Belongs to the GPC1 family.</text>
</comment>
<proteinExistence type="inferred from homology"/>
<keyword evidence="15" id="KW-1185">Reference proteome</keyword>
<keyword evidence="11" id="KW-1208">Phospholipid metabolism</keyword>
<keyword evidence="9 13" id="KW-0472">Membrane</keyword>
<evidence type="ECO:0000256" key="8">
    <source>
        <dbReference type="ARBA" id="ARBA00023098"/>
    </source>
</evidence>
<feature type="transmembrane region" description="Helical" evidence="13">
    <location>
        <begin position="321"/>
        <end position="343"/>
    </location>
</feature>
<dbReference type="InterPro" id="IPR021261">
    <property type="entry name" value="GPCAT"/>
</dbReference>
<evidence type="ECO:0000256" key="10">
    <source>
        <dbReference type="ARBA" id="ARBA00023209"/>
    </source>
</evidence>
<dbReference type="GO" id="GO:0006656">
    <property type="term" value="P:phosphatidylcholine biosynthetic process"/>
    <property type="evidence" value="ECO:0007669"/>
    <property type="project" value="TreeGrafter"/>
</dbReference>
<dbReference type="PANTHER" id="PTHR31201:SF1">
    <property type="entry name" value="GLYCEROPHOSPHOCHOLINE ACYLTRANSFERASE 1"/>
    <property type="match status" value="1"/>
</dbReference>
<protein>
    <recommendedName>
        <fullName evidence="3">Glycerophosphocholine acyltransferase 1</fullName>
    </recommendedName>
</protein>
<evidence type="ECO:0000256" key="2">
    <source>
        <dbReference type="ARBA" id="ARBA00006675"/>
    </source>
</evidence>
<evidence type="ECO:0000256" key="12">
    <source>
        <dbReference type="ARBA" id="ARBA00023315"/>
    </source>
</evidence>
<comment type="caution">
    <text evidence="14">The sequence shown here is derived from an EMBL/GenBank/DDBJ whole genome shotgun (WGS) entry which is preliminary data.</text>
</comment>
<sequence length="470" mass="53262">MTGSPPSPDMAAAESPRTAMLMRDQDEREVATVQKAIRGFDLVQLDKAAAALKRQREFLLQVVREGKGREGREKIRDHILDKGQEPLVVRLLDKVAFTFGVLNIVISEWVLLVYPERFWMWYSAIIPTLIAVRYPYYRMRKWQYFLLDFCYFVHLFCMVQLYVFPDSCMGMKLAFLFANGPLIWAIPSWRNSLVFHDMEKTSSVYVHFFPALLTLSTRWHATWQHGAAPPGGAPQCDDTVTLLDFGLAMAVYTAWQIVYFIKTEVVDRPILLADPALQTSLRWLTTDSKNALHKLVLLAARRMRIMARDETFEPSTLKTKIIFMSTQMAFTVVTMAPVPALYASYPAHAAFVLAMFGCAVWNGGNFYIEVFARRYWADLERRGNELRERRLLRKAMQNVQDENDPRNGAGLVGAEEVLLAANVRRASTGMVEGSRLVGVGGGLGGEQWADAVTPEEVAEAWQARNGGKED</sequence>
<feature type="transmembrane region" description="Helical" evidence="13">
    <location>
        <begin position="91"/>
        <end position="112"/>
    </location>
</feature>
<evidence type="ECO:0000256" key="11">
    <source>
        <dbReference type="ARBA" id="ARBA00023264"/>
    </source>
</evidence>
<dbReference type="PANTHER" id="PTHR31201">
    <property type="entry name" value="OS01G0585100 PROTEIN"/>
    <property type="match status" value="1"/>
</dbReference>
<keyword evidence="8" id="KW-0443">Lipid metabolism</keyword>
<reference evidence="14" key="1">
    <citation type="submission" date="2021-02" db="EMBL/GenBank/DDBJ databases">
        <title>First Annotated Genome of the Yellow-green Alga Tribonema minus.</title>
        <authorList>
            <person name="Mahan K.M."/>
        </authorList>
    </citation>
    <scope>NUCLEOTIDE SEQUENCE</scope>
    <source>
        <strain evidence="14">UTEX B ZZ1240</strain>
    </source>
</reference>
<dbReference type="OrthoDB" id="406287at2759"/>
<evidence type="ECO:0000256" key="1">
    <source>
        <dbReference type="ARBA" id="ARBA00004141"/>
    </source>
</evidence>
<keyword evidence="7 13" id="KW-1133">Transmembrane helix</keyword>
<keyword evidence="5" id="KW-0808">Transferase</keyword>
<keyword evidence="10" id="KW-0594">Phospholipid biosynthesis</keyword>
<evidence type="ECO:0000256" key="13">
    <source>
        <dbReference type="SAM" id="Phobius"/>
    </source>
</evidence>
<keyword evidence="4" id="KW-0444">Lipid biosynthesis</keyword>